<dbReference type="AlphaFoldDB" id="A0A7Z0B2E2"/>
<reference evidence="3 4" key="1">
    <citation type="submission" date="2020-07" db="EMBL/GenBank/DDBJ databases">
        <title>Exploring microbial biodiversity for novel pathways involved in the catabolism of aromatic compounds derived from lignin.</title>
        <authorList>
            <person name="Elkins J."/>
        </authorList>
    </citation>
    <scope>NUCLEOTIDE SEQUENCE [LARGE SCALE GENOMIC DNA]</scope>
    <source>
        <strain evidence="3 4">H2C3B</strain>
    </source>
</reference>
<proteinExistence type="predicted"/>
<protein>
    <submittedName>
        <fullName evidence="3">Uncharacterized protein</fullName>
    </submittedName>
</protein>
<evidence type="ECO:0000256" key="1">
    <source>
        <dbReference type="SAM" id="MobiDB-lite"/>
    </source>
</evidence>
<feature type="region of interest" description="Disordered" evidence="1">
    <location>
        <begin position="199"/>
        <end position="226"/>
    </location>
</feature>
<dbReference type="EMBL" id="JACCAU010000001">
    <property type="protein sequence ID" value="NYH17883.1"/>
    <property type="molecule type" value="Genomic_DNA"/>
</dbReference>
<feature type="transmembrane region" description="Helical" evidence="2">
    <location>
        <begin position="6"/>
        <end position="23"/>
    </location>
</feature>
<organism evidence="3 4">
    <name type="scientific">Paraburkholderia bryophila</name>
    <dbReference type="NCBI Taxonomy" id="420952"/>
    <lineage>
        <taxon>Bacteria</taxon>
        <taxon>Pseudomonadati</taxon>
        <taxon>Pseudomonadota</taxon>
        <taxon>Betaproteobacteria</taxon>
        <taxon>Burkholderiales</taxon>
        <taxon>Burkholderiaceae</taxon>
        <taxon>Paraburkholderia</taxon>
    </lineage>
</organism>
<keyword evidence="2" id="KW-1133">Transmembrane helix</keyword>
<evidence type="ECO:0000313" key="4">
    <source>
        <dbReference type="Proteomes" id="UP000572540"/>
    </source>
</evidence>
<keyword evidence="2" id="KW-0812">Transmembrane</keyword>
<accession>A0A7Z0B2E2</accession>
<dbReference type="RefSeq" id="WP_179707463.1">
    <property type="nucleotide sequence ID" value="NZ_JACCAU010000001.1"/>
</dbReference>
<evidence type="ECO:0000256" key="2">
    <source>
        <dbReference type="SAM" id="Phobius"/>
    </source>
</evidence>
<gene>
    <name evidence="3" type="ORF">GGD41_005111</name>
</gene>
<sequence>MKHGVAYWSIAFVLFILGAIEARSTRDKRMPIRAEERAAHADHLACLLGEVDNAIRRIRSIATQTARDIETELLALEAAIADALSEVKDGSQYDKASVGALVESAAALFLRVNNALLSSRTATLPAEPPKTVDSSQATSTGIVARPKATLPVTVQPAPARREDPLPKLFWRVPGWLLRAEMSSGGNRSSGGAEALHDETDWYPRDVPGNDQPGIEIPLDLGSTLET</sequence>
<evidence type="ECO:0000313" key="3">
    <source>
        <dbReference type="EMBL" id="NYH17883.1"/>
    </source>
</evidence>
<keyword evidence="2" id="KW-0472">Membrane</keyword>
<name>A0A7Z0B2E2_9BURK</name>
<comment type="caution">
    <text evidence="3">The sequence shown here is derived from an EMBL/GenBank/DDBJ whole genome shotgun (WGS) entry which is preliminary data.</text>
</comment>
<dbReference type="Proteomes" id="UP000572540">
    <property type="component" value="Unassembled WGS sequence"/>
</dbReference>